<name>F2NP98_MARHT</name>
<evidence type="ECO:0000313" key="16">
    <source>
        <dbReference type="EMBL" id="AEB11899.1"/>
    </source>
</evidence>
<feature type="binding site" evidence="10 11">
    <location>
        <position position="551"/>
    </location>
    <ligand>
        <name>5-methyltetrahydropteroyltri-L-glutamate</name>
        <dbReference type="ChEBI" id="CHEBI:58207"/>
    </ligand>
</feature>
<feature type="binding site" evidence="10 11">
    <location>
        <begin position="421"/>
        <end position="423"/>
    </location>
    <ligand>
        <name>L-methionine</name>
        <dbReference type="ChEBI" id="CHEBI:57844"/>
    </ligand>
</feature>
<dbReference type="UniPathway" id="UPA00051">
    <property type="reaction ID" value="UER00082"/>
</dbReference>
<comment type="caution">
    <text evidence="10">Lacks conserved residue(s) required for the propagation of feature annotation.</text>
</comment>
<evidence type="ECO:0000256" key="12">
    <source>
        <dbReference type="PIRSR" id="PIRSR000382-2"/>
    </source>
</evidence>
<comment type="cofactor">
    <cofactor evidence="10">
        <name>Zn(2+)</name>
        <dbReference type="ChEBI" id="CHEBI:29105"/>
    </cofactor>
    <text evidence="10">Binds 1 zinc ion per subunit.</text>
</comment>
<feature type="binding site" evidence="10 11">
    <location>
        <position position="589"/>
    </location>
    <ligand>
        <name>L-homocysteine</name>
        <dbReference type="ChEBI" id="CHEBI:58199"/>
    </ligand>
</feature>
<evidence type="ECO:0000256" key="7">
    <source>
        <dbReference type="ARBA" id="ARBA00022723"/>
    </source>
</evidence>
<dbReference type="CDD" id="cd03312">
    <property type="entry name" value="CIMS_N_terminal_like"/>
    <property type="match status" value="1"/>
</dbReference>
<feature type="binding site" evidence="12">
    <location>
        <position position="633"/>
    </location>
    <ligand>
        <name>Zn(2+)</name>
        <dbReference type="ChEBI" id="CHEBI:29105"/>
        <label>1</label>
        <note>catalytic</note>
    </ligand>
</feature>
<dbReference type="eggNOG" id="COG0620">
    <property type="taxonomic scope" value="Bacteria"/>
</dbReference>
<evidence type="ECO:0000256" key="3">
    <source>
        <dbReference type="ARBA" id="ARBA00009553"/>
    </source>
</evidence>
<dbReference type="GO" id="GO:0009086">
    <property type="term" value="P:methionine biosynthetic process"/>
    <property type="evidence" value="ECO:0007669"/>
    <property type="project" value="UniProtKB-UniRule"/>
</dbReference>
<dbReference type="InterPro" id="IPR006276">
    <property type="entry name" value="Cobalamin-indep_Met_synthase"/>
</dbReference>
<comment type="similarity">
    <text evidence="3 10">Belongs to the vitamin-B12 independent methionine synthase family.</text>
</comment>
<dbReference type="CDD" id="cd03311">
    <property type="entry name" value="CIMS_C_terminal_like"/>
    <property type="match status" value="1"/>
</dbReference>
<feature type="binding site" evidence="11">
    <location>
        <position position="20"/>
    </location>
    <ligand>
        <name>5-methyltetrahydropteroyltri-L-glutamate</name>
        <dbReference type="ChEBI" id="CHEBI:58207"/>
    </ligand>
</feature>
<dbReference type="KEGG" id="mhd:Marky_1159"/>
<dbReference type="GO" id="GO:0008270">
    <property type="term" value="F:zinc ion binding"/>
    <property type="evidence" value="ECO:0007669"/>
    <property type="project" value="InterPro"/>
</dbReference>
<dbReference type="GO" id="GO:0032259">
    <property type="term" value="P:methylation"/>
    <property type="evidence" value="ECO:0007669"/>
    <property type="project" value="UniProtKB-KW"/>
</dbReference>
<proteinExistence type="inferred from homology"/>
<dbReference type="HOGENOM" id="CLU_013175_0_0_0"/>
<keyword evidence="5 10" id="KW-0028">Amino-acid biosynthesis</keyword>
<dbReference type="EMBL" id="CP002630">
    <property type="protein sequence ID" value="AEB11899.1"/>
    <property type="molecule type" value="Genomic_DNA"/>
</dbReference>
<evidence type="ECO:0000313" key="17">
    <source>
        <dbReference type="Proteomes" id="UP000007030"/>
    </source>
</evidence>
<feature type="binding site" evidence="10 11">
    <location>
        <begin position="421"/>
        <end position="423"/>
    </location>
    <ligand>
        <name>L-homocysteine</name>
        <dbReference type="ChEBI" id="CHEBI:58199"/>
    </ligand>
</feature>
<feature type="binding site" evidence="10 11">
    <location>
        <position position="589"/>
    </location>
    <ligand>
        <name>L-methionine</name>
        <dbReference type="ChEBI" id="CHEBI:57844"/>
    </ligand>
</feature>
<feature type="binding site" evidence="10">
    <location>
        <position position="474"/>
    </location>
    <ligand>
        <name>L-homocysteine</name>
        <dbReference type="ChEBI" id="CHEBI:58199"/>
    </ligand>
</feature>
<sequence>MGIRSATVGYPRIGKNREVKRALEAYWAGKTDAKTLISTVEAVQEDGWRAQQARGVDAVAVEGTSLYDHVLDWVVWLGLVPERFRHLEGLEAYFAMARGLPGIPALELTKWFDTNYHYLVPEIARGQHPEPGFEGFFRTVERAQGVLGARAVPVVLGPVTLLRLARLEEPLGEVLERLLPAYRALLEGLRGRGVGEVQFHEPALVLGDADTLKAHVERAYAELARAGVAIDLVTYFDDLGKAYPWVVALPVAAVSLDFTRGNNLELIEAHGWPREKRLGAGVVDARNVWRIRPSEVLLLLERLHGIAPELSVQPSASLQFVPYDASRETGLPEALRGVLSFAEQKLEEVVALAQHLGGQGGEAELARIEAAWAAFRAFSPENPSVRKRLQELTPQDFRRALPYAERRPKQIQTSLFPTTTIGSFPQIPEVRRVRARYRKGEISEAEYRAAIDAWIAYAIGVQEGVGLDVLVHGEFERTDMVEYFGQKLEGFAFTVHGWVQSYGSRYVRPPIIYGDVARPEPLTVREFKVAQSYTDKPVKGMLTGPVTILNWSYPRTDIPRKEVAFQIALALRDEVADLEAAGARVIQVDEPALREGLPLKQERWDAYLSWAVDAFRLTTAVAKPETQVHTHMCYSEFGDILAAIDRLDADVISIENARSGDETLRELAEYGYPREVGPGVYDVHSPVVPEAEAILAKLRTFLRHLRPEQIWVNPDCGLKTRRWEEVIPTLRNLVAAARALREEVRAAKG</sequence>
<evidence type="ECO:0000256" key="8">
    <source>
        <dbReference type="ARBA" id="ARBA00022833"/>
    </source>
</evidence>
<feature type="binding site" evidence="12">
    <location>
        <position position="655"/>
    </location>
    <ligand>
        <name>Zn(2+)</name>
        <dbReference type="ChEBI" id="CHEBI:29105"/>
        <label>1</label>
        <note>catalytic</note>
    </ligand>
</feature>
<feature type="binding site" evidence="10">
    <location>
        <begin position="17"/>
        <end position="20"/>
    </location>
    <ligand>
        <name>5-methyltetrahydropteroyltri-L-glutamate</name>
        <dbReference type="ChEBI" id="CHEBI:58207"/>
    </ligand>
</feature>
<feature type="binding site" evidence="10">
    <location>
        <position position="716"/>
    </location>
    <ligand>
        <name>Zn(2+)</name>
        <dbReference type="ChEBI" id="CHEBI:29105"/>
        <note>catalytic</note>
    </ligand>
</feature>
<dbReference type="Proteomes" id="UP000007030">
    <property type="component" value="Chromosome"/>
</dbReference>
<organism evidence="16 17">
    <name type="scientific">Marinithermus hydrothermalis (strain DSM 14884 / JCM 11576 / T1)</name>
    <dbReference type="NCBI Taxonomy" id="869210"/>
    <lineage>
        <taxon>Bacteria</taxon>
        <taxon>Thermotogati</taxon>
        <taxon>Deinococcota</taxon>
        <taxon>Deinococci</taxon>
        <taxon>Thermales</taxon>
        <taxon>Thermaceae</taxon>
        <taxon>Marinithermus</taxon>
    </lineage>
</organism>
<dbReference type="AlphaFoldDB" id="F2NP98"/>
<feature type="binding site" evidence="10">
    <location>
        <position position="595"/>
    </location>
    <ligand>
        <name>5-methyltetrahydropteroyltri-L-glutamate</name>
        <dbReference type="ChEBI" id="CHEBI:58207"/>
    </ligand>
</feature>
<dbReference type="SUPFAM" id="SSF51726">
    <property type="entry name" value="UROD/MetE-like"/>
    <property type="match status" value="2"/>
</dbReference>
<comment type="function">
    <text evidence="1 10">Catalyzes the transfer of a methyl group from 5-methyltetrahydrofolate to homocysteine resulting in methionine formation.</text>
</comment>
<evidence type="ECO:0000259" key="15">
    <source>
        <dbReference type="Pfam" id="PF08267"/>
    </source>
</evidence>
<dbReference type="InterPro" id="IPR013215">
    <property type="entry name" value="Cbl-indep_Met_Synth_N"/>
</dbReference>
<dbReference type="Pfam" id="PF08267">
    <property type="entry name" value="Meth_synt_1"/>
    <property type="match status" value="1"/>
</dbReference>
<comment type="pathway">
    <text evidence="2 10">Amino-acid biosynthesis; L-methionine biosynthesis via de novo pathway; L-methionine from L-homocysteine (MetE route): step 1/1.</text>
</comment>
<keyword evidence="4 10" id="KW-0489">Methyltransferase</keyword>
<evidence type="ECO:0000256" key="5">
    <source>
        <dbReference type="ARBA" id="ARBA00022605"/>
    </source>
</evidence>
<feature type="active site" description="Proton donor" evidence="10 13">
    <location>
        <position position="684"/>
    </location>
</feature>
<dbReference type="Pfam" id="PF01717">
    <property type="entry name" value="Meth_synt_2"/>
    <property type="match status" value="1"/>
</dbReference>
<feature type="domain" description="Cobalamin-independent methionine synthase MetE C-terminal/archaeal" evidence="14">
    <location>
        <begin position="416"/>
        <end position="738"/>
    </location>
</feature>
<feature type="binding site" evidence="10 11">
    <location>
        <position position="474"/>
    </location>
    <ligand>
        <name>L-methionine</name>
        <dbReference type="ChEBI" id="CHEBI:57844"/>
    </ligand>
</feature>
<evidence type="ECO:0000256" key="4">
    <source>
        <dbReference type="ARBA" id="ARBA00022603"/>
    </source>
</evidence>
<keyword evidence="8 10" id="KW-0862">Zinc</keyword>
<feature type="binding site" evidence="12">
    <location>
        <position position="631"/>
    </location>
    <ligand>
        <name>Zn(2+)</name>
        <dbReference type="ChEBI" id="CHEBI:29105"/>
        <label>1</label>
        <note>catalytic</note>
    </ligand>
</feature>
<gene>
    <name evidence="10" type="primary">metE</name>
    <name evidence="16" type="ordered locus">Marky_1159</name>
</gene>
<feature type="domain" description="Cobalamin-independent methionine synthase MetE N-terminal" evidence="15">
    <location>
        <begin position="5"/>
        <end position="305"/>
    </location>
</feature>
<feature type="binding site" evidence="12">
    <location>
        <position position="716"/>
    </location>
    <ligand>
        <name>Zn(2+)</name>
        <dbReference type="ChEBI" id="CHEBI:29105"/>
        <label>1</label>
        <note>catalytic</note>
    </ligand>
</feature>
<keyword evidence="9 10" id="KW-0486">Methionine biosynthesis</keyword>
<evidence type="ECO:0000256" key="10">
    <source>
        <dbReference type="HAMAP-Rule" id="MF_00172"/>
    </source>
</evidence>
<dbReference type="HAMAP" id="MF_00172">
    <property type="entry name" value="Meth_synth"/>
    <property type="match status" value="1"/>
</dbReference>
<dbReference type="EC" id="2.1.1.14" evidence="10"/>
<evidence type="ECO:0000256" key="6">
    <source>
        <dbReference type="ARBA" id="ARBA00022679"/>
    </source>
</evidence>
<feature type="binding site" evidence="11">
    <location>
        <position position="115"/>
    </location>
    <ligand>
        <name>5-methyltetrahydropteroyltri-L-glutamate</name>
        <dbReference type="ChEBI" id="CHEBI:58207"/>
    </ligand>
</feature>
<dbReference type="InterPro" id="IPR002629">
    <property type="entry name" value="Met_Synth_C/arc"/>
</dbReference>
<dbReference type="STRING" id="869210.Marky_1159"/>
<dbReference type="PANTHER" id="PTHR30519">
    <property type="entry name" value="5-METHYLTETRAHYDROPTEROYLTRIGLUTAMATE--HOMOCYSTEINE METHYLTRANSFERASE"/>
    <property type="match status" value="1"/>
</dbReference>
<evidence type="ECO:0000256" key="1">
    <source>
        <dbReference type="ARBA" id="ARBA00002777"/>
    </source>
</evidence>
<keyword evidence="6 10" id="KW-0808">Transferase</keyword>
<accession>F2NP98</accession>
<feature type="binding site" evidence="10">
    <location>
        <position position="655"/>
    </location>
    <ligand>
        <name>Zn(2+)</name>
        <dbReference type="ChEBI" id="CHEBI:29105"/>
        <note>catalytic</note>
    </ligand>
</feature>
<evidence type="ECO:0000259" key="14">
    <source>
        <dbReference type="Pfam" id="PF01717"/>
    </source>
</evidence>
<comment type="catalytic activity">
    <reaction evidence="10">
        <text>5-methyltetrahydropteroyltri-L-glutamate + L-homocysteine = tetrahydropteroyltri-L-glutamate + L-methionine</text>
        <dbReference type="Rhea" id="RHEA:21196"/>
        <dbReference type="ChEBI" id="CHEBI:57844"/>
        <dbReference type="ChEBI" id="CHEBI:58140"/>
        <dbReference type="ChEBI" id="CHEBI:58199"/>
        <dbReference type="ChEBI" id="CHEBI:58207"/>
        <dbReference type="EC" id="2.1.1.14"/>
    </reaction>
</comment>
<dbReference type="NCBIfam" id="NF003556">
    <property type="entry name" value="PRK05222.1"/>
    <property type="match status" value="1"/>
</dbReference>
<dbReference type="InterPro" id="IPR038071">
    <property type="entry name" value="UROD/MetE-like_sf"/>
</dbReference>
<feature type="binding site" evidence="10">
    <location>
        <position position="633"/>
    </location>
    <ligand>
        <name>Zn(2+)</name>
        <dbReference type="ChEBI" id="CHEBI:29105"/>
        <note>catalytic</note>
    </ligand>
</feature>
<evidence type="ECO:0000256" key="11">
    <source>
        <dbReference type="PIRSR" id="PIRSR000382-1"/>
    </source>
</evidence>
<dbReference type="Gene3D" id="3.20.20.210">
    <property type="match status" value="2"/>
</dbReference>
<keyword evidence="7 10" id="KW-0479">Metal-binding</keyword>
<dbReference type="PIRSF" id="PIRSF000382">
    <property type="entry name" value="MeTrfase_B12_ind"/>
    <property type="match status" value="1"/>
</dbReference>
<dbReference type="OrthoDB" id="244285at2"/>
<evidence type="ECO:0000256" key="9">
    <source>
        <dbReference type="ARBA" id="ARBA00023167"/>
    </source>
</evidence>
<comment type="cofactor">
    <cofactor evidence="12">
        <name>Zn(2+)</name>
        <dbReference type="ChEBI" id="CHEBI:29105"/>
    </cofactor>
    <text evidence="12">Binds 2 Zn(2+) ions per subunit.</text>
</comment>
<keyword evidence="10" id="KW-0677">Repeat</keyword>
<feature type="binding site" evidence="10">
    <location>
        <position position="631"/>
    </location>
    <ligand>
        <name>Zn(2+)</name>
        <dbReference type="ChEBI" id="CHEBI:29105"/>
        <note>catalytic</note>
    </ligand>
</feature>
<evidence type="ECO:0000256" key="2">
    <source>
        <dbReference type="ARBA" id="ARBA00004681"/>
    </source>
</evidence>
<reference evidence="16 17" key="1">
    <citation type="journal article" date="2012" name="Stand. Genomic Sci.">
        <title>Complete genome sequence of the aerobic, heterotroph Marinithermus hydrothermalis type strain (T1(T)) from a deep-sea hydrothermal vent chimney.</title>
        <authorList>
            <person name="Copeland A."/>
            <person name="Gu W."/>
            <person name="Yasawong M."/>
            <person name="Lapidus A."/>
            <person name="Lucas S."/>
            <person name="Deshpande S."/>
            <person name="Pagani I."/>
            <person name="Tapia R."/>
            <person name="Cheng J.F."/>
            <person name="Goodwin L.A."/>
            <person name="Pitluck S."/>
            <person name="Liolios K."/>
            <person name="Ivanova N."/>
            <person name="Mavromatis K."/>
            <person name="Mikhailova N."/>
            <person name="Pati A."/>
            <person name="Chen A."/>
            <person name="Palaniappan K."/>
            <person name="Land M."/>
            <person name="Pan C."/>
            <person name="Brambilla E.M."/>
            <person name="Rohde M."/>
            <person name="Tindall B.J."/>
            <person name="Sikorski J."/>
            <person name="Goker M."/>
            <person name="Detter J.C."/>
            <person name="Bristow J."/>
            <person name="Eisen J.A."/>
            <person name="Markowitz V."/>
            <person name="Hugenholtz P."/>
            <person name="Kyrpides N.C."/>
            <person name="Klenk H.P."/>
            <person name="Woyke T."/>
        </authorList>
    </citation>
    <scope>NUCLEOTIDE SEQUENCE [LARGE SCALE GENOMIC DNA]</scope>
    <source>
        <strain evidence="17">DSM 14884 / JCM 11576 / T1</strain>
    </source>
</reference>
<dbReference type="GO" id="GO:0003871">
    <property type="term" value="F:5-methyltetrahydropteroyltriglutamate-homocysteine S-methyltransferase activity"/>
    <property type="evidence" value="ECO:0007669"/>
    <property type="project" value="UniProtKB-UniRule"/>
</dbReference>
<feature type="binding site" evidence="10">
    <location>
        <position position="110"/>
    </location>
    <ligand>
        <name>5-methyltetrahydropteroyltri-L-glutamate</name>
        <dbReference type="ChEBI" id="CHEBI:58207"/>
    </ligand>
</feature>
<dbReference type="RefSeq" id="WP_013703946.1">
    <property type="nucleotide sequence ID" value="NC_015387.1"/>
</dbReference>
<keyword evidence="17" id="KW-1185">Reference proteome</keyword>
<evidence type="ECO:0000256" key="13">
    <source>
        <dbReference type="PIRSR" id="PIRSR000382-3"/>
    </source>
</evidence>
<protein>
    <recommendedName>
        <fullName evidence="10">5-methyltetrahydropteroyltriglutamate--homocysteine methyltransferase</fullName>
        <ecNumber evidence="10">2.1.1.14</ecNumber>
    </recommendedName>
    <alternativeName>
        <fullName evidence="10">Cobalamin-independent methionine synthase</fullName>
    </alternativeName>
    <alternativeName>
        <fullName evidence="10">Methionine synthase, vitamin-B12 independent isozyme</fullName>
    </alternativeName>
</protein>